<proteinExistence type="predicted"/>
<protein>
    <recommendedName>
        <fullName evidence="3">TonB-dependent receptor plug domain-containing protein</fullName>
    </recommendedName>
</protein>
<dbReference type="RefSeq" id="WP_062593013.1">
    <property type="nucleotide sequence ID" value="NZ_LQZQ01000049.1"/>
</dbReference>
<name>A0A150X035_ROSEK</name>
<sequence>MVRFRFLFSLMLIISSLTLVSQEGFGQIRVLKGRVVEKESGNPISYCTVALVGTSLGSISDQDGYFEIKDLPNESLNIVVSHVAYENRILVYDPKRLPESLIIKLDPAVVELDQVEISTKGKGRVARKRRREIGDFYNMVLGTGYDDKDIELTNAEIIDLKDLTSKSTIYSANYDLNFVNQHLGYQIDYYNFAFYMADRAKSFFGYPVFTEMKPENEEQQEQWETNREKAYNGSLTHFLRSLIENKVAEENFLASLTNYNPSSFDSKKMSRKTEVIRIDSTGYSEGNVHLTYHKEKEFYELSFDGVIEVFYVGPGTEELETTPLSYIKVIGTRAIVYPNGVLKDPLSIMTYGYLGNKGVYEMLPSNYIPTKK</sequence>
<dbReference type="AlphaFoldDB" id="A0A150X035"/>
<gene>
    <name evidence="1" type="ORF">MB14_08505</name>
</gene>
<dbReference type="STRING" id="279360.MB14_08505"/>
<evidence type="ECO:0008006" key="3">
    <source>
        <dbReference type="Google" id="ProtNLM"/>
    </source>
</evidence>
<dbReference type="Gene3D" id="2.60.40.1120">
    <property type="entry name" value="Carboxypeptidase-like, regulatory domain"/>
    <property type="match status" value="1"/>
</dbReference>
<organism evidence="1 2">
    <name type="scientific">Roseivirga ehrenbergii (strain DSM 102268 / JCM 13514 / KCTC 12282 / NCIMB 14502 / KMM 6017)</name>
    <dbReference type="NCBI Taxonomy" id="279360"/>
    <lineage>
        <taxon>Bacteria</taxon>
        <taxon>Pseudomonadati</taxon>
        <taxon>Bacteroidota</taxon>
        <taxon>Cytophagia</taxon>
        <taxon>Cytophagales</taxon>
        <taxon>Roseivirgaceae</taxon>
        <taxon>Roseivirga</taxon>
    </lineage>
</organism>
<accession>A0A150X035</accession>
<dbReference type="Proteomes" id="UP000075583">
    <property type="component" value="Unassembled WGS sequence"/>
</dbReference>
<dbReference type="OrthoDB" id="1223654at2"/>
<dbReference type="InterPro" id="IPR008969">
    <property type="entry name" value="CarboxyPept-like_regulatory"/>
</dbReference>
<keyword evidence="2" id="KW-1185">Reference proteome</keyword>
<dbReference type="EMBL" id="LQZQ01000049">
    <property type="protein sequence ID" value="KYG72084.1"/>
    <property type="molecule type" value="Genomic_DNA"/>
</dbReference>
<comment type="caution">
    <text evidence="1">The sequence shown here is derived from an EMBL/GenBank/DDBJ whole genome shotgun (WGS) entry which is preliminary data.</text>
</comment>
<evidence type="ECO:0000313" key="1">
    <source>
        <dbReference type="EMBL" id="KYG72084.1"/>
    </source>
</evidence>
<evidence type="ECO:0000313" key="2">
    <source>
        <dbReference type="Proteomes" id="UP000075583"/>
    </source>
</evidence>
<dbReference type="SUPFAM" id="SSF49464">
    <property type="entry name" value="Carboxypeptidase regulatory domain-like"/>
    <property type="match status" value="1"/>
</dbReference>
<reference evidence="1" key="1">
    <citation type="submission" date="2016-01" db="EMBL/GenBank/DDBJ databases">
        <title>Genome sequencing of Roseivirga ehrenbergii KMM 6017.</title>
        <authorList>
            <person name="Selvaratnam C."/>
            <person name="Thevarajoo S."/>
            <person name="Goh K.M."/>
            <person name="Ee R."/>
            <person name="Chan K.-G."/>
            <person name="Chong C.S."/>
        </authorList>
    </citation>
    <scope>NUCLEOTIDE SEQUENCE [LARGE SCALE GENOMIC DNA]</scope>
    <source>
        <strain evidence="1">KMM 6017</strain>
    </source>
</reference>
<dbReference type="Pfam" id="PF13715">
    <property type="entry name" value="CarbopepD_reg_2"/>
    <property type="match status" value="1"/>
</dbReference>